<gene>
    <name evidence="1" type="ORF">ACJMK2_034341</name>
</gene>
<evidence type="ECO:0000313" key="1">
    <source>
        <dbReference type="EMBL" id="KAL3876499.1"/>
    </source>
</evidence>
<proteinExistence type="predicted"/>
<accession>A0ABD3WR94</accession>
<sequence>RDYISADRRDIMKAWKNLDEIRDMGIIQDALPEKRKHTAKCEGSTCKLCFHGLCLGLTHKPGQRQYHLHLAYHDRILYEKYID</sequence>
<evidence type="ECO:0000313" key="2">
    <source>
        <dbReference type="Proteomes" id="UP001634394"/>
    </source>
</evidence>
<dbReference type="EMBL" id="JBJQND010000005">
    <property type="protein sequence ID" value="KAL3876499.1"/>
    <property type="molecule type" value="Genomic_DNA"/>
</dbReference>
<protein>
    <submittedName>
        <fullName evidence="1">Uncharacterized protein</fullName>
    </submittedName>
</protein>
<dbReference type="Proteomes" id="UP001634394">
    <property type="component" value="Unassembled WGS sequence"/>
</dbReference>
<name>A0ABD3WR94_SINWO</name>
<organism evidence="1 2">
    <name type="scientific">Sinanodonta woodiana</name>
    <name type="common">Chinese pond mussel</name>
    <name type="synonym">Anodonta woodiana</name>
    <dbReference type="NCBI Taxonomy" id="1069815"/>
    <lineage>
        <taxon>Eukaryota</taxon>
        <taxon>Metazoa</taxon>
        <taxon>Spiralia</taxon>
        <taxon>Lophotrochozoa</taxon>
        <taxon>Mollusca</taxon>
        <taxon>Bivalvia</taxon>
        <taxon>Autobranchia</taxon>
        <taxon>Heteroconchia</taxon>
        <taxon>Palaeoheterodonta</taxon>
        <taxon>Unionida</taxon>
        <taxon>Unionoidea</taxon>
        <taxon>Unionidae</taxon>
        <taxon>Unioninae</taxon>
        <taxon>Sinanodonta</taxon>
    </lineage>
</organism>
<feature type="non-terminal residue" evidence="1">
    <location>
        <position position="1"/>
    </location>
</feature>
<feature type="non-terminal residue" evidence="1">
    <location>
        <position position="83"/>
    </location>
</feature>
<comment type="caution">
    <text evidence="1">The sequence shown here is derived from an EMBL/GenBank/DDBJ whole genome shotgun (WGS) entry which is preliminary data.</text>
</comment>
<keyword evidence="2" id="KW-1185">Reference proteome</keyword>
<dbReference type="AlphaFoldDB" id="A0ABD3WR94"/>
<reference evidence="1 2" key="1">
    <citation type="submission" date="2024-11" db="EMBL/GenBank/DDBJ databases">
        <title>Chromosome-level genome assembly of the freshwater bivalve Anodonta woodiana.</title>
        <authorList>
            <person name="Chen X."/>
        </authorList>
    </citation>
    <scope>NUCLEOTIDE SEQUENCE [LARGE SCALE GENOMIC DNA]</scope>
    <source>
        <strain evidence="1">MN2024</strain>
        <tissue evidence="1">Gills</tissue>
    </source>
</reference>